<dbReference type="Pfam" id="PF18741">
    <property type="entry name" value="MTES_1575"/>
    <property type="match status" value="1"/>
</dbReference>
<feature type="domain" description="AbiEi antitoxin N-terminal" evidence="1">
    <location>
        <begin position="17"/>
        <end position="56"/>
    </location>
</feature>
<evidence type="ECO:0000313" key="3">
    <source>
        <dbReference type="EMBL" id="HIY67017.1"/>
    </source>
</evidence>
<dbReference type="AlphaFoldDB" id="A0A9D1YXJ3"/>
<evidence type="ECO:0000313" key="4">
    <source>
        <dbReference type="Proteomes" id="UP000824005"/>
    </source>
</evidence>
<dbReference type="Proteomes" id="UP000824005">
    <property type="component" value="Unassembled WGS sequence"/>
</dbReference>
<reference evidence="3" key="1">
    <citation type="journal article" date="2021" name="PeerJ">
        <title>Extensive microbial diversity within the chicken gut microbiome revealed by metagenomics and culture.</title>
        <authorList>
            <person name="Gilroy R."/>
            <person name="Ravi A."/>
            <person name="Getino M."/>
            <person name="Pursley I."/>
            <person name="Horton D.L."/>
            <person name="Alikhan N.F."/>
            <person name="Baker D."/>
            <person name="Gharbi K."/>
            <person name="Hall N."/>
            <person name="Watson M."/>
            <person name="Adriaenssens E.M."/>
            <person name="Foster-Nyarko E."/>
            <person name="Jarju S."/>
            <person name="Secka A."/>
            <person name="Antonio M."/>
            <person name="Oren A."/>
            <person name="Chaudhuri R.R."/>
            <person name="La Ragione R."/>
            <person name="Hildebrand F."/>
            <person name="Pallen M.J."/>
        </authorList>
    </citation>
    <scope>NUCLEOTIDE SEQUENCE</scope>
    <source>
        <strain evidence="3">ChiGjej1B1-98</strain>
    </source>
</reference>
<organism evidence="3 4">
    <name type="scientific">Candidatus Agrococcus pullicola</name>
    <dbReference type="NCBI Taxonomy" id="2838429"/>
    <lineage>
        <taxon>Bacteria</taxon>
        <taxon>Bacillati</taxon>
        <taxon>Actinomycetota</taxon>
        <taxon>Actinomycetes</taxon>
        <taxon>Micrococcales</taxon>
        <taxon>Microbacteriaceae</taxon>
        <taxon>Agrococcus</taxon>
    </lineage>
</organism>
<evidence type="ECO:0000259" key="1">
    <source>
        <dbReference type="Pfam" id="PF13338"/>
    </source>
</evidence>
<dbReference type="InterPro" id="IPR025159">
    <property type="entry name" value="AbiEi_N"/>
</dbReference>
<protein>
    <submittedName>
        <fullName evidence="3">DUF559 domain-containing protein</fullName>
    </submittedName>
</protein>
<dbReference type="EMBL" id="DXDC01000366">
    <property type="protein sequence ID" value="HIY67017.1"/>
    <property type="molecule type" value="Genomic_DNA"/>
</dbReference>
<feature type="non-terminal residue" evidence="3">
    <location>
        <position position="1"/>
    </location>
</feature>
<comment type="caution">
    <text evidence="3">The sequence shown here is derived from an EMBL/GenBank/DDBJ whole genome shotgun (WGS) entry which is preliminary data.</text>
</comment>
<accession>A0A9D1YXJ3</accession>
<gene>
    <name evidence="3" type="ORF">H9830_12165</name>
</gene>
<name>A0A9D1YXJ3_9MICO</name>
<dbReference type="InterPro" id="IPR011335">
    <property type="entry name" value="Restrct_endonuc-II-like"/>
</dbReference>
<dbReference type="Gene3D" id="3.40.960.10">
    <property type="entry name" value="VSR Endonuclease"/>
    <property type="match status" value="1"/>
</dbReference>
<reference evidence="3" key="2">
    <citation type="submission" date="2021-04" db="EMBL/GenBank/DDBJ databases">
        <authorList>
            <person name="Gilroy R."/>
        </authorList>
    </citation>
    <scope>NUCLEOTIDE SEQUENCE</scope>
    <source>
        <strain evidence="3">ChiGjej1B1-98</strain>
    </source>
</reference>
<evidence type="ECO:0000259" key="2">
    <source>
        <dbReference type="Pfam" id="PF18741"/>
    </source>
</evidence>
<dbReference type="SUPFAM" id="SSF52980">
    <property type="entry name" value="Restriction endonuclease-like"/>
    <property type="match status" value="1"/>
</dbReference>
<dbReference type="InterPro" id="IPR049468">
    <property type="entry name" value="Restrct_endonuc-II-like_dom"/>
</dbReference>
<dbReference type="Pfam" id="PF13338">
    <property type="entry name" value="AbiEi_4"/>
    <property type="match status" value="1"/>
</dbReference>
<sequence>DWRKLAAMNNLFFPPESGGVVRRRQLLKLGATKHDITAAVRDGDLLRVRRGWYSLPGADPRVVSAVKCGAVVTCVSALRYLTVWVVPSPVIHVRETEHRARFPLQKSAGIHVCSPVQRDAAPCPSAIDDVGNALVSVARCRPLWEIVAALDSVLHRRLLAPNQLQELLGGLGQRASEALMLMSDQRESGLETRLHLALRAAGIRHSCQVWILGFRIDFQIERLLIETDGRTFHETAEAFEADRERDRRLAAAGYHVVRVTYRQVMFELDAVMSDILQMIRRGDHLRKYR</sequence>
<proteinExistence type="predicted"/>
<feature type="domain" description="Restriction endonuclease type II-like" evidence="2">
    <location>
        <begin position="193"/>
        <end position="279"/>
    </location>
</feature>